<dbReference type="AlphaFoldDB" id="A0A090EFK0"/>
<name>A0A090EFK0_MESPL</name>
<dbReference type="EMBL" id="CCMZ01000056">
    <property type="protein sequence ID" value="CDX26721.1"/>
    <property type="molecule type" value="Genomic_DNA"/>
</dbReference>
<proteinExistence type="predicted"/>
<gene>
    <name evidence="1" type="ORF">MPL3356_60513</name>
</gene>
<protein>
    <submittedName>
        <fullName evidence="1">Uncharacterized protein</fullName>
    </submittedName>
</protein>
<dbReference type="Proteomes" id="UP000045285">
    <property type="component" value="Unassembled WGS sequence"/>
</dbReference>
<keyword evidence="2" id="KW-1185">Reference proteome</keyword>
<evidence type="ECO:0000313" key="2">
    <source>
        <dbReference type="Proteomes" id="UP000045285"/>
    </source>
</evidence>
<organism evidence="1 2">
    <name type="scientific">Mesorhizobium plurifarium</name>
    <dbReference type="NCBI Taxonomy" id="69974"/>
    <lineage>
        <taxon>Bacteria</taxon>
        <taxon>Pseudomonadati</taxon>
        <taxon>Pseudomonadota</taxon>
        <taxon>Alphaproteobacteria</taxon>
        <taxon>Hyphomicrobiales</taxon>
        <taxon>Phyllobacteriaceae</taxon>
        <taxon>Mesorhizobium</taxon>
    </lineage>
</organism>
<reference evidence="2" key="1">
    <citation type="submission" date="2014-08" db="EMBL/GenBank/DDBJ databases">
        <authorList>
            <person name="Moulin L."/>
        </authorList>
    </citation>
    <scope>NUCLEOTIDE SEQUENCE [LARGE SCALE GENOMIC DNA]</scope>
</reference>
<accession>A0A090EFK0</accession>
<evidence type="ECO:0000313" key="1">
    <source>
        <dbReference type="EMBL" id="CDX26721.1"/>
    </source>
</evidence>
<sequence>MRVLVAAACIAIIIGVTYFVSSEFVSYRIAHDADIKKALADTLRVACLDDLQSVLPNKTKIRNCLDMGALGEVDVVRREQQIGMILH</sequence>